<comment type="caution">
    <text evidence="1">The sequence shown here is derived from an EMBL/GenBank/DDBJ whole genome shotgun (WGS) entry which is preliminary data.</text>
</comment>
<reference evidence="1" key="1">
    <citation type="submission" date="2020-08" db="EMBL/GenBank/DDBJ databases">
        <title>Multicomponent nature underlies the extraordinary mechanical properties of spider dragline silk.</title>
        <authorList>
            <person name="Kono N."/>
            <person name="Nakamura H."/>
            <person name="Mori M."/>
            <person name="Yoshida Y."/>
            <person name="Ohtoshi R."/>
            <person name="Malay A.D."/>
            <person name="Moran D.A.P."/>
            <person name="Tomita M."/>
            <person name="Numata K."/>
            <person name="Arakawa K."/>
        </authorList>
    </citation>
    <scope>NUCLEOTIDE SEQUENCE</scope>
</reference>
<evidence type="ECO:0000313" key="2">
    <source>
        <dbReference type="Proteomes" id="UP000887013"/>
    </source>
</evidence>
<dbReference type="EMBL" id="BMAW01052652">
    <property type="protein sequence ID" value="GFS86727.1"/>
    <property type="molecule type" value="Genomic_DNA"/>
</dbReference>
<gene>
    <name evidence="1" type="primary">pol_3435</name>
    <name evidence="1" type="ORF">NPIL_253031</name>
</gene>
<name>A0A8X6N032_NEPPI</name>
<proteinExistence type="predicted"/>
<keyword evidence="1" id="KW-0548">Nucleotidyltransferase</keyword>
<sequence length="100" mass="11873">MHALCYRCQQFYHHSWFCNRTPKCLKCAGSHITRDCTKTMQNPDKCALCRSPYPVNFSRCAKNPLNIKLQNPYQQMFEKKGSNNYKPKMLLDLNLYYNNL</sequence>
<accession>A0A8X6N032</accession>
<evidence type="ECO:0000313" key="1">
    <source>
        <dbReference type="EMBL" id="GFS86727.1"/>
    </source>
</evidence>
<dbReference type="Proteomes" id="UP000887013">
    <property type="component" value="Unassembled WGS sequence"/>
</dbReference>
<keyword evidence="2" id="KW-1185">Reference proteome</keyword>
<dbReference type="AlphaFoldDB" id="A0A8X6N032"/>
<organism evidence="1 2">
    <name type="scientific">Nephila pilipes</name>
    <name type="common">Giant wood spider</name>
    <name type="synonym">Nephila maculata</name>
    <dbReference type="NCBI Taxonomy" id="299642"/>
    <lineage>
        <taxon>Eukaryota</taxon>
        <taxon>Metazoa</taxon>
        <taxon>Ecdysozoa</taxon>
        <taxon>Arthropoda</taxon>
        <taxon>Chelicerata</taxon>
        <taxon>Arachnida</taxon>
        <taxon>Araneae</taxon>
        <taxon>Araneomorphae</taxon>
        <taxon>Entelegynae</taxon>
        <taxon>Araneoidea</taxon>
        <taxon>Nephilidae</taxon>
        <taxon>Nephila</taxon>
    </lineage>
</organism>
<dbReference type="GO" id="GO:0003964">
    <property type="term" value="F:RNA-directed DNA polymerase activity"/>
    <property type="evidence" value="ECO:0007669"/>
    <property type="project" value="UniProtKB-KW"/>
</dbReference>
<dbReference type="OrthoDB" id="6784317at2759"/>
<keyword evidence="1" id="KW-0808">Transferase</keyword>
<keyword evidence="1" id="KW-0695">RNA-directed DNA polymerase</keyword>
<protein>
    <submittedName>
        <fullName evidence="1">RNA-directed DNA polymerase from mobile element jockey</fullName>
    </submittedName>
</protein>